<organism evidence="2 3">
    <name type="scientific">Sitophilus oryzae</name>
    <name type="common">Rice weevil</name>
    <name type="synonym">Curculio oryzae</name>
    <dbReference type="NCBI Taxonomy" id="7048"/>
    <lineage>
        <taxon>Eukaryota</taxon>
        <taxon>Metazoa</taxon>
        <taxon>Ecdysozoa</taxon>
        <taxon>Arthropoda</taxon>
        <taxon>Hexapoda</taxon>
        <taxon>Insecta</taxon>
        <taxon>Pterygota</taxon>
        <taxon>Neoptera</taxon>
        <taxon>Endopterygota</taxon>
        <taxon>Coleoptera</taxon>
        <taxon>Polyphaga</taxon>
        <taxon>Cucujiformia</taxon>
        <taxon>Curculionidae</taxon>
        <taxon>Dryophthorinae</taxon>
        <taxon>Sitophilus</taxon>
    </lineage>
</organism>
<dbReference type="InterPro" id="IPR007245">
    <property type="entry name" value="PIG-T"/>
</dbReference>
<protein>
    <submittedName>
        <fullName evidence="3">GPI transamidase component PIG-T</fullName>
    </submittedName>
</protein>
<dbReference type="Pfam" id="PF04113">
    <property type="entry name" value="Gpi16"/>
    <property type="match status" value="2"/>
</dbReference>
<gene>
    <name evidence="3" type="primary">LOC115884093</name>
</gene>
<evidence type="ECO:0000313" key="2">
    <source>
        <dbReference type="Proteomes" id="UP000504635"/>
    </source>
</evidence>
<dbReference type="RefSeq" id="XP_030758438.1">
    <property type="nucleotide sequence ID" value="XM_030902578.1"/>
</dbReference>
<dbReference type="PANTHER" id="PTHR12959:SF11">
    <property type="entry name" value="GPI TRANSAMIDASE COMPONENT PIG-T"/>
    <property type="match status" value="1"/>
</dbReference>
<keyword evidence="1" id="KW-0472">Membrane</keyword>
<evidence type="ECO:0000256" key="1">
    <source>
        <dbReference type="SAM" id="Phobius"/>
    </source>
</evidence>
<reference evidence="3" key="1">
    <citation type="submission" date="2025-08" db="UniProtKB">
        <authorList>
            <consortium name="RefSeq"/>
        </authorList>
    </citation>
    <scope>IDENTIFICATION</scope>
    <source>
        <tissue evidence="3">Gonads</tissue>
    </source>
</reference>
<dbReference type="OrthoDB" id="331263at2759"/>
<dbReference type="AlphaFoldDB" id="A0A6J2Y3P6"/>
<feature type="transmembrane region" description="Helical" evidence="1">
    <location>
        <begin position="547"/>
        <end position="569"/>
    </location>
</feature>
<dbReference type="InParanoid" id="A0A6J2Y3P6"/>
<keyword evidence="1" id="KW-1133">Transmembrane helix</keyword>
<keyword evidence="2" id="KW-1185">Reference proteome</keyword>
<name>A0A6J2Y3P6_SITOR</name>
<dbReference type="KEGG" id="soy:115884093"/>
<dbReference type="PANTHER" id="PTHR12959">
    <property type="entry name" value="GPI TRANSAMIDASE COMPONENT PIG-T-RELATED"/>
    <property type="match status" value="1"/>
</dbReference>
<dbReference type="GO" id="GO:0016255">
    <property type="term" value="P:attachment of GPI anchor to protein"/>
    <property type="evidence" value="ECO:0007669"/>
    <property type="project" value="InterPro"/>
</dbReference>
<dbReference type="GeneID" id="115884093"/>
<accession>A0A6J2Y3P6</accession>
<dbReference type="Proteomes" id="UP000504635">
    <property type="component" value="Unplaced"/>
</dbReference>
<keyword evidence="1" id="KW-0812">Transmembrane</keyword>
<dbReference type="FunCoup" id="A0A6J2Y3P6">
    <property type="interactions" value="1335"/>
</dbReference>
<proteinExistence type="predicted"/>
<evidence type="ECO:0000313" key="3">
    <source>
        <dbReference type="RefSeq" id="XP_030758438.1"/>
    </source>
</evidence>
<dbReference type="GO" id="GO:0042765">
    <property type="term" value="C:GPI-anchor transamidase complex"/>
    <property type="evidence" value="ECO:0007669"/>
    <property type="project" value="InterPro"/>
</dbReference>
<sequence>MSTFYIPLVFSGTQVIKEIRKWVYRELSEKNRFYDDSILITMKIVLILCFLVKIQLVLCYGNDTFTEELLIKPLFSDQVYAHFQFAVTWDKDPTIKKYHHTHLFPRALGEIIERHNIHELHISLTGGLWRYESWGYPVVDAAPGAEVWAWFKPDTVDIDQNWKLLANTLSGLLCSSFNFIDVSNSISPEFSFRPRGSTDWTTVNSTWLRYASLPREIVCTENLTPFKKLLPCDSKLGLASLLNSGFIHNTKYHSIALHLRPICRTETCESVSLELQLSVSLVYDYAILGTRNWSFKKLFGQGLEGKCPLSSRSNIYVDLSTSDSKKFDLTPTPDEVVTSIRGGFVNKYALYHISPNFLSISGRYEDDNEIFVKKPPSLYANQYLIGYGQERGGIVSKIYNNHWSALEVVLLQSIAWYVPVYLHTLKIVSNGEILKPTILKYIPGKQRERPYYIEMVLNLPPLSETLISVDFDYIFLKWQEYPPDANHGFYIGSAVVSSYLPLAKNFTGLPQDSSTIYSSFNASRSGYLVQVRTENMVITLPTPDFSMPYNVICLTCTVVALAFGPLHNITTKRLILKKKCETTLVQKLKLKFETIRKQLVKSKSD</sequence>
<dbReference type="CTD" id="31772"/>